<evidence type="ECO:0000313" key="2">
    <source>
        <dbReference type="Proteomes" id="UP000198683"/>
    </source>
</evidence>
<dbReference type="EMBL" id="FNFB01000007">
    <property type="protein sequence ID" value="SDK38638.1"/>
    <property type="molecule type" value="Genomic_DNA"/>
</dbReference>
<organism evidence="1 2">
    <name type="scientific">Nonomuraea maritima</name>
    <dbReference type="NCBI Taxonomy" id="683260"/>
    <lineage>
        <taxon>Bacteria</taxon>
        <taxon>Bacillati</taxon>
        <taxon>Actinomycetota</taxon>
        <taxon>Actinomycetes</taxon>
        <taxon>Streptosporangiales</taxon>
        <taxon>Streptosporangiaceae</taxon>
        <taxon>Nonomuraea</taxon>
    </lineage>
</organism>
<sequence>MCRGPPCGTLARTRTAGRCPQFRAVLERIKVRLPVGRPRTRPHAVAADKAYSSRPNRAYLRRHLKAVIPEKSDQAAHRKKATVAASLPLVLILLLRTGWADPERRKVIGVLWDVGTFWPRSYHPFAPPSYAERAVPELQRRIWWLHDNGGRVVLTAHSQGSVLAVAALAQPPQRSSGDRVALVTYGSPVRKLYNWGFPAYFNEDLLRRLDPPTSRFRYGEPVPRVGSHTGYQSDPAPWKAVDQAAALLIAERRQDGDPPHPRS</sequence>
<dbReference type="SUPFAM" id="SSF53474">
    <property type="entry name" value="alpha/beta-Hydrolases"/>
    <property type="match status" value="1"/>
</dbReference>
<proteinExistence type="predicted"/>
<dbReference type="InterPro" id="IPR029058">
    <property type="entry name" value="AB_hydrolase_fold"/>
</dbReference>
<dbReference type="Proteomes" id="UP000198683">
    <property type="component" value="Unassembled WGS sequence"/>
</dbReference>
<gene>
    <name evidence="1" type="ORF">SAMN05421874_107155</name>
</gene>
<evidence type="ECO:0000313" key="1">
    <source>
        <dbReference type="EMBL" id="SDK38638.1"/>
    </source>
</evidence>
<protein>
    <recommendedName>
        <fullName evidence="3">Alpha/beta hydrolase</fullName>
    </recommendedName>
</protein>
<reference evidence="1 2" key="1">
    <citation type="submission" date="2016-10" db="EMBL/GenBank/DDBJ databases">
        <authorList>
            <person name="de Groot N.N."/>
        </authorList>
    </citation>
    <scope>NUCLEOTIDE SEQUENCE [LARGE SCALE GENOMIC DNA]</scope>
    <source>
        <strain evidence="1 2">CGMCC 4.5681</strain>
    </source>
</reference>
<accession>A0A1G9BGJ2</accession>
<keyword evidence="2" id="KW-1185">Reference proteome</keyword>
<name>A0A1G9BGJ2_9ACTN</name>
<dbReference type="AlphaFoldDB" id="A0A1G9BGJ2"/>
<evidence type="ECO:0008006" key="3">
    <source>
        <dbReference type="Google" id="ProtNLM"/>
    </source>
</evidence>
<dbReference type="Gene3D" id="3.40.50.1820">
    <property type="entry name" value="alpha/beta hydrolase"/>
    <property type="match status" value="1"/>
</dbReference>
<dbReference type="STRING" id="683260.SAMN05421874_107155"/>